<organism evidence="2 3">
    <name type="scientific">Heterorhabditis bacteriophora</name>
    <name type="common">Entomopathogenic nematode worm</name>
    <dbReference type="NCBI Taxonomy" id="37862"/>
    <lineage>
        <taxon>Eukaryota</taxon>
        <taxon>Metazoa</taxon>
        <taxon>Ecdysozoa</taxon>
        <taxon>Nematoda</taxon>
        <taxon>Chromadorea</taxon>
        <taxon>Rhabditida</taxon>
        <taxon>Rhabditina</taxon>
        <taxon>Rhabditomorpha</taxon>
        <taxon>Strongyloidea</taxon>
        <taxon>Heterorhabditidae</taxon>
        <taxon>Heterorhabditis</taxon>
    </lineage>
</organism>
<keyword evidence="1" id="KW-1133">Transmembrane helix</keyword>
<evidence type="ECO:0000256" key="1">
    <source>
        <dbReference type="SAM" id="Phobius"/>
    </source>
</evidence>
<sequence>MLVLLNHTQRTKYHVYITRPIIIFPCCLFYHSIVGKLRIFLQNRYFSTKKYVSLEGLNLVYIYWRNNNIRLNISKFYFVILLFMLSFVICTGKSPLTLNVRLAYKYFLEV</sequence>
<keyword evidence="1" id="KW-0812">Transmembrane</keyword>
<evidence type="ECO:0000313" key="3">
    <source>
        <dbReference type="WBParaSite" id="Hba_01197"/>
    </source>
</evidence>
<protein>
    <submittedName>
        <fullName evidence="3">Uncharacterized protein</fullName>
    </submittedName>
</protein>
<dbReference type="Proteomes" id="UP000095283">
    <property type="component" value="Unplaced"/>
</dbReference>
<keyword evidence="2" id="KW-1185">Reference proteome</keyword>
<keyword evidence="1" id="KW-0472">Membrane</keyword>
<dbReference type="WBParaSite" id="Hba_01197">
    <property type="protein sequence ID" value="Hba_01197"/>
    <property type="gene ID" value="Hba_01197"/>
</dbReference>
<feature type="transmembrane region" description="Helical" evidence="1">
    <location>
        <begin position="20"/>
        <end position="41"/>
    </location>
</feature>
<feature type="transmembrane region" description="Helical" evidence="1">
    <location>
        <begin position="76"/>
        <end position="96"/>
    </location>
</feature>
<dbReference type="AlphaFoldDB" id="A0A1I7W972"/>
<accession>A0A1I7W972</accession>
<evidence type="ECO:0000313" key="2">
    <source>
        <dbReference type="Proteomes" id="UP000095283"/>
    </source>
</evidence>
<name>A0A1I7W972_HETBA</name>
<proteinExistence type="predicted"/>
<reference evidence="3" key="1">
    <citation type="submission" date="2016-11" db="UniProtKB">
        <authorList>
            <consortium name="WormBaseParasite"/>
        </authorList>
    </citation>
    <scope>IDENTIFICATION</scope>
</reference>